<dbReference type="EMBL" id="JAWHQM010000108">
    <property type="protein sequence ID" value="KAK5637332.1"/>
    <property type="molecule type" value="Genomic_DNA"/>
</dbReference>
<accession>A0AAN7UW85</accession>
<evidence type="ECO:0000256" key="3">
    <source>
        <dbReference type="ARBA" id="ARBA00010617"/>
    </source>
</evidence>
<comment type="cofactor">
    <cofactor evidence="1 8">
        <name>heme</name>
        <dbReference type="ChEBI" id="CHEBI:30413"/>
    </cofactor>
</comment>
<dbReference type="GO" id="GO:0005506">
    <property type="term" value="F:iron ion binding"/>
    <property type="evidence" value="ECO:0007669"/>
    <property type="project" value="InterPro"/>
</dbReference>
<evidence type="ECO:0000256" key="7">
    <source>
        <dbReference type="ARBA" id="ARBA00023033"/>
    </source>
</evidence>
<comment type="caution">
    <text evidence="9">The sequence shown here is derived from an EMBL/GenBank/DDBJ whole genome shotgun (WGS) entry which is preliminary data.</text>
</comment>
<dbReference type="Proteomes" id="UP001305414">
    <property type="component" value="Unassembled WGS sequence"/>
</dbReference>
<name>A0AAN7UW85_9PEZI</name>
<dbReference type="AlphaFoldDB" id="A0AAN7UW85"/>
<keyword evidence="8" id="KW-0349">Heme</keyword>
<dbReference type="InterPro" id="IPR002403">
    <property type="entry name" value="Cyt_P450_E_grp-IV"/>
</dbReference>
<dbReference type="PANTHER" id="PTHR46206">
    <property type="entry name" value="CYTOCHROME P450"/>
    <property type="match status" value="1"/>
</dbReference>
<protein>
    <recommendedName>
        <fullName evidence="11">Cytochrome P450 monooxygenase</fullName>
    </recommendedName>
</protein>
<dbReference type="InterPro" id="IPR036396">
    <property type="entry name" value="Cyt_P450_sf"/>
</dbReference>
<reference evidence="9 10" key="1">
    <citation type="submission" date="2023-10" db="EMBL/GenBank/DDBJ databases">
        <title>Draft genome sequence of Xylaria bambusicola isolate GMP-LS, the root and basal stem rot pathogen of sugarcane in Indonesia.</title>
        <authorList>
            <person name="Selvaraj P."/>
            <person name="Muralishankar V."/>
            <person name="Muruganantham S."/>
            <person name="Sp S."/>
            <person name="Haryani S."/>
            <person name="Lau K.J.X."/>
            <person name="Naqvi N.I."/>
        </authorList>
    </citation>
    <scope>NUCLEOTIDE SEQUENCE [LARGE SCALE GENOMIC DNA]</scope>
    <source>
        <strain evidence="9">GMP-LS</strain>
    </source>
</reference>
<dbReference type="GO" id="GO:0016705">
    <property type="term" value="F:oxidoreductase activity, acting on paired donors, with incorporation or reduction of molecular oxygen"/>
    <property type="evidence" value="ECO:0007669"/>
    <property type="project" value="InterPro"/>
</dbReference>
<evidence type="ECO:0000313" key="9">
    <source>
        <dbReference type="EMBL" id="KAK5637332.1"/>
    </source>
</evidence>
<dbReference type="Gene3D" id="1.10.630.10">
    <property type="entry name" value="Cytochrome P450"/>
    <property type="match status" value="1"/>
</dbReference>
<keyword evidence="7" id="KW-0503">Monooxygenase</keyword>
<dbReference type="Pfam" id="PF00067">
    <property type="entry name" value="p450"/>
    <property type="match status" value="1"/>
</dbReference>
<evidence type="ECO:0000256" key="5">
    <source>
        <dbReference type="ARBA" id="ARBA00023002"/>
    </source>
</evidence>
<evidence type="ECO:0008006" key="11">
    <source>
        <dbReference type="Google" id="ProtNLM"/>
    </source>
</evidence>
<evidence type="ECO:0000313" key="10">
    <source>
        <dbReference type="Proteomes" id="UP001305414"/>
    </source>
</evidence>
<evidence type="ECO:0000256" key="2">
    <source>
        <dbReference type="ARBA" id="ARBA00004167"/>
    </source>
</evidence>
<comment type="similarity">
    <text evidence="3">Belongs to the cytochrome P450 family.</text>
</comment>
<proteinExistence type="inferred from homology"/>
<gene>
    <name evidence="9" type="ORF">RRF57_013044</name>
</gene>
<evidence type="ECO:0000256" key="6">
    <source>
        <dbReference type="ARBA" id="ARBA00023004"/>
    </source>
</evidence>
<evidence type="ECO:0000256" key="1">
    <source>
        <dbReference type="ARBA" id="ARBA00001971"/>
    </source>
</evidence>
<keyword evidence="5" id="KW-0560">Oxidoreductase</keyword>
<comment type="subcellular location">
    <subcellularLocation>
        <location evidence="2">Membrane</location>
        <topology evidence="2">Single-pass membrane protein</topology>
    </subcellularLocation>
</comment>
<dbReference type="PRINTS" id="PR00465">
    <property type="entry name" value="EP450IV"/>
</dbReference>
<dbReference type="CDD" id="cd11041">
    <property type="entry name" value="CYP503A1-like"/>
    <property type="match status" value="1"/>
</dbReference>
<evidence type="ECO:0000256" key="8">
    <source>
        <dbReference type="PIRSR" id="PIRSR602403-1"/>
    </source>
</evidence>
<keyword evidence="6 8" id="KW-0408">Iron</keyword>
<dbReference type="GO" id="GO:0020037">
    <property type="term" value="F:heme binding"/>
    <property type="evidence" value="ECO:0007669"/>
    <property type="project" value="InterPro"/>
</dbReference>
<dbReference type="GO" id="GO:0004497">
    <property type="term" value="F:monooxygenase activity"/>
    <property type="evidence" value="ECO:0007669"/>
    <property type="project" value="UniProtKB-KW"/>
</dbReference>
<keyword evidence="10" id="KW-1185">Reference proteome</keyword>
<organism evidence="9 10">
    <name type="scientific">Xylaria bambusicola</name>
    <dbReference type="NCBI Taxonomy" id="326684"/>
    <lineage>
        <taxon>Eukaryota</taxon>
        <taxon>Fungi</taxon>
        <taxon>Dikarya</taxon>
        <taxon>Ascomycota</taxon>
        <taxon>Pezizomycotina</taxon>
        <taxon>Sordariomycetes</taxon>
        <taxon>Xylariomycetidae</taxon>
        <taxon>Xylariales</taxon>
        <taxon>Xylariaceae</taxon>
        <taxon>Xylaria</taxon>
    </lineage>
</organism>
<feature type="binding site" description="axial binding residue" evidence="8">
    <location>
        <position position="452"/>
    </location>
    <ligand>
        <name>heme</name>
        <dbReference type="ChEBI" id="CHEBI:30413"/>
    </ligand>
    <ligandPart>
        <name>Fe</name>
        <dbReference type="ChEBI" id="CHEBI:18248"/>
    </ligandPart>
</feature>
<keyword evidence="4 8" id="KW-0479">Metal-binding</keyword>
<sequence length="510" mass="57598">MPAMQSLALGEFTMNSPMTPALCVVLVVVAVLASLKGTRFSRQIPRVGKAPGWFGLAEAKKDFIANGRLLIDEGYRKYKDSMFLVQTADMERIVLSPRYVDELRTAPESVLSLREGMAQRHLGQFTTLNVILTSHLQNDVCKTQLSQNLSDFVPTMNEEASFWLAEQISSKSAHVELTGYEAMLKVITGMSSRIFVGQNLSKDERWLRMIVEYTMDVFLISAALRPYPAILRPFIAPWLSSVKRMKRHLRIAQKLFAPIFAHSMPKESKSSRDYSVIEWMSRSAQGGDRDPRILVKKLLFLTLAAIHTSTMSITHALFDLCEHTECIEPLREEIEAVVRTQGWNLSAINSMKLLDSFLKESQRINHPGLLSFNRWVRSPLHLSDGTVLPSNTFISMPTNSIAHDPELYENPECFDAFRFLNKRLASQADAQRHQFVSTSSDSLPFGHGKFACPGRFFAAAQIKIVLANIIMKYDVSFPGSQIRRPDNVFTGEGIAPDRKQGVVFKHRNKR</sequence>
<dbReference type="GO" id="GO:0016020">
    <property type="term" value="C:membrane"/>
    <property type="evidence" value="ECO:0007669"/>
    <property type="project" value="UniProtKB-SubCell"/>
</dbReference>
<evidence type="ECO:0000256" key="4">
    <source>
        <dbReference type="ARBA" id="ARBA00022723"/>
    </source>
</evidence>
<dbReference type="PANTHER" id="PTHR46206:SF6">
    <property type="entry name" value="CYTOCHROME P450 MONOOXYGENASE AN1598-RELATED"/>
    <property type="match status" value="1"/>
</dbReference>
<dbReference type="SUPFAM" id="SSF48264">
    <property type="entry name" value="Cytochrome P450"/>
    <property type="match status" value="1"/>
</dbReference>
<dbReference type="InterPro" id="IPR001128">
    <property type="entry name" value="Cyt_P450"/>
</dbReference>